<evidence type="ECO:0000256" key="4">
    <source>
        <dbReference type="SAM" id="MobiDB-lite"/>
    </source>
</evidence>
<reference evidence="6" key="1">
    <citation type="submission" date="2020-04" db="EMBL/GenBank/DDBJ databases">
        <title>Genome Assembly and Annotation of Botryosphaeria dothidea sdau 11-99, a Latent Pathogen of Apple Fruit Ring Rot in China.</title>
        <authorList>
            <person name="Yu C."/>
            <person name="Diao Y."/>
            <person name="Lu Q."/>
            <person name="Zhao J."/>
            <person name="Cui S."/>
            <person name="Peng C."/>
            <person name="He B."/>
            <person name="Liu H."/>
        </authorList>
    </citation>
    <scope>NUCLEOTIDE SEQUENCE [LARGE SCALE GENOMIC DNA]</scope>
    <source>
        <strain evidence="6">Sdau11-99</strain>
    </source>
</reference>
<dbReference type="AlphaFoldDB" id="A0A8H4N3J9"/>
<dbReference type="InterPro" id="IPR001451">
    <property type="entry name" value="Hexapep"/>
</dbReference>
<keyword evidence="7" id="KW-1185">Reference proteome</keyword>
<keyword evidence="2" id="KW-0808">Transferase</keyword>
<dbReference type="SUPFAM" id="SSF51905">
    <property type="entry name" value="FAD/NAD(P)-binding domain"/>
    <property type="match status" value="1"/>
</dbReference>
<evidence type="ECO:0000313" key="6">
    <source>
        <dbReference type="EMBL" id="KAF4307750.1"/>
    </source>
</evidence>
<dbReference type="GO" id="GO:0008374">
    <property type="term" value="F:O-acyltransferase activity"/>
    <property type="evidence" value="ECO:0007669"/>
    <property type="project" value="TreeGrafter"/>
</dbReference>
<dbReference type="Pfam" id="PF12464">
    <property type="entry name" value="Mac"/>
    <property type="match status" value="1"/>
</dbReference>
<dbReference type="Gene3D" id="3.50.50.60">
    <property type="entry name" value="FAD/NAD(P)-binding domain"/>
    <property type="match status" value="1"/>
</dbReference>
<evidence type="ECO:0000256" key="2">
    <source>
        <dbReference type="ARBA" id="ARBA00022679"/>
    </source>
</evidence>
<accession>A0A8H4N3J9</accession>
<evidence type="ECO:0000259" key="5">
    <source>
        <dbReference type="SMART" id="SM01266"/>
    </source>
</evidence>
<dbReference type="GO" id="GO:0016407">
    <property type="term" value="F:acetyltransferase activity"/>
    <property type="evidence" value="ECO:0007669"/>
    <property type="project" value="InterPro"/>
</dbReference>
<dbReference type="GO" id="GO:0016491">
    <property type="term" value="F:oxidoreductase activity"/>
    <property type="evidence" value="ECO:0007669"/>
    <property type="project" value="InterPro"/>
</dbReference>
<dbReference type="CDD" id="cd03357">
    <property type="entry name" value="LbH_MAT_GAT"/>
    <property type="match status" value="1"/>
</dbReference>
<evidence type="ECO:0000313" key="7">
    <source>
        <dbReference type="Proteomes" id="UP000572817"/>
    </source>
</evidence>
<proteinExistence type="inferred from homology"/>
<dbReference type="PANTHER" id="PTHR23416:SF23">
    <property type="entry name" value="ACETYLTRANSFERASE C18B11.09C-RELATED"/>
    <property type="match status" value="1"/>
</dbReference>
<sequence>MVRYGMGRDLIVTGDPEMEKGCYTINAPGAVLRKISHEEAGRISARAWNIFVNVDGVHCRKACPLPHAQLGNVAVDRATAEHWDKLSCRDRFEQIKDQLNPEESGLLVSLLLHISGGNMENPSLWDMIRSHALLVHSSDNFNDIWLRYKLRQGQSALAKRIFQEAVDTGLQYVFSSPVEAIVHETASRTLPGRTNVRTKDGEVYLASRVICTVPLNVLRDIKFVPPLSAKRREAVELGHVNQMTKIHADIANLELARWNGMRYPNLLMYAYGDGTLRNGEVHIVAFGKDERDTFVPERDPKKALDALKRIQDMDVKRLIFHNWSTDPYSKGGPAWWRPGYMTKYQEELQSRQGNVFLASADWAHGWRAAIDGALEQGDTKIMLHPCIITPDCIRNFSETAHRLAGDTAIDIMAKAEKDAQIIEIARGLKGTPWCEEYEKMISGMLYDPLQPQLLEGRHRARGLAYKYNNLDPNAAPYDKHGEIQHALLTEILGKVGPGTFIEPPFLPDYGSNVSIGKNCFMNFNLTILDTSLVIIGDRVQMGPNVSIYTAGHETSVLSRIKFVEFGHPVRIEDDCWIGGQCIILPGVTIGKGSTIGAGAVVTKDIPPYSVAIGSPAKVIKKLPSVEGERADPNNPFNQMPDRE</sequence>
<dbReference type="EMBL" id="WWBZ02000022">
    <property type="protein sequence ID" value="KAF4307750.1"/>
    <property type="molecule type" value="Genomic_DNA"/>
</dbReference>
<dbReference type="SUPFAM" id="SSF51161">
    <property type="entry name" value="Trimeric LpxA-like enzymes"/>
    <property type="match status" value="1"/>
</dbReference>
<feature type="region of interest" description="Disordered" evidence="4">
    <location>
        <begin position="623"/>
        <end position="643"/>
    </location>
</feature>
<dbReference type="SMART" id="SM01266">
    <property type="entry name" value="Mac"/>
    <property type="match status" value="1"/>
</dbReference>
<evidence type="ECO:0000256" key="1">
    <source>
        <dbReference type="ARBA" id="ARBA00007274"/>
    </source>
</evidence>
<dbReference type="Pfam" id="PF01593">
    <property type="entry name" value="Amino_oxidase"/>
    <property type="match status" value="1"/>
</dbReference>
<comment type="caution">
    <text evidence="6">The sequence shown here is derived from an EMBL/GenBank/DDBJ whole genome shotgun (WGS) entry which is preliminary data.</text>
</comment>
<dbReference type="PANTHER" id="PTHR23416">
    <property type="entry name" value="SIALIC ACID SYNTHASE-RELATED"/>
    <property type="match status" value="1"/>
</dbReference>
<keyword evidence="3" id="KW-0012">Acyltransferase</keyword>
<dbReference type="Gene3D" id="2.160.10.10">
    <property type="entry name" value="Hexapeptide repeat proteins"/>
    <property type="match status" value="1"/>
</dbReference>
<dbReference type="Gene3D" id="3.90.660.10">
    <property type="match status" value="2"/>
</dbReference>
<comment type="similarity">
    <text evidence="1">Belongs to the transferase hexapeptide repeat family.</text>
</comment>
<dbReference type="InterPro" id="IPR011004">
    <property type="entry name" value="Trimer_LpxA-like_sf"/>
</dbReference>
<dbReference type="Proteomes" id="UP000572817">
    <property type="component" value="Unassembled WGS sequence"/>
</dbReference>
<evidence type="ECO:0000256" key="3">
    <source>
        <dbReference type="ARBA" id="ARBA00023315"/>
    </source>
</evidence>
<dbReference type="InterPro" id="IPR024688">
    <property type="entry name" value="Mac_dom"/>
</dbReference>
<dbReference type="FunFam" id="2.160.10.10:FF:000025">
    <property type="entry name" value="Hexapeptide-repeat containing-acetyltransferase"/>
    <property type="match status" value="1"/>
</dbReference>
<dbReference type="OrthoDB" id="7777654at2759"/>
<dbReference type="InterPro" id="IPR051159">
    <property type="entry name" value="Hexapeptide_acetyltransf"/>
</dbReference>
<name>A0A8H4N3J9_9PEZI</name>
<protein>
    <recommendedName>
        <fullName evidence="5">Maltose/galactoside acetyltransferase domain-containing protein</fullName>
    </recommendedName>
</protein>
<organism evidence="6 7">
    <name type="scientific">Botryosphaeria dothidea</name>
    <dbReference type="NCBI Taxonomy" id="55169"/>
    <lineage>
        <taxon>Eukaryota</taxon>
        <taxon>Fungi</taxon>
        <taxon>Dikarya</taxon>
        <taxon>Ascomycota</taxon>
        <taxon>Pezizomycotina</taxon>
        <taxon>Dothideomycetes</taxon>
        <taxon>Dothideomycetes incertae sedis</taxon>
        <taxon>Botryosphaeriales</taxon>
        <taxon>Botryosphaeriaceae</taxon>
        <taxon>Botryosphaeria</taxon>
    </lineage>
</organism>
<dbReference type="InterPro" id="IPR036188">
    <property type="entry name" value="FAD/NAD-bd_sf"/>
</dbReference>
<dbReference type="Pfam" id="PF14602">
    <property type="entry name" value="Hexapep_2"/>
    <property type="match status" value="1"/>
</dbReference>
<feature type="domain" description="Maltose/galactoside acetyltransferase" evidence="5">
    <location>
        <begin position="437"/>
        <end position="497"/>
    </location>
</feature>
<dbReference type="InterPro" id="IPR002937">
    <property type="entry name" value="Amino_oxidase"/>
</dbReference>
<gene>
    <name evidence="6" type="ORF">GTA08_BOTSDO03654</name>
</gene>